<gene>
    <name evidence="4" type="ORF">HIJ39_09235</name>
</gene>
<accession>A0A7Y0Q3U1</accession>
<evidence type="ECO:0000259" key="3">
    <source>
        <dbReference type="Pfam" id="PF13439"/>
    </source>
</evidence>
<dbReference type="GO" id="GO:0009103">
    <property type="term" value="P:lipopolysaccharide biosynthetic process"/>
    <property type="evidence" value="ECO:0007669"/>
    <property type="project" value="TreeGrafter"/>
</dbReference>
<evidence type="ECO:0000313" key="4">
    <source>
        <dbReference type="EMBL" id="NMP22534.1"/>
    </source>
</evidence>
<protein>
    <submittedName>
        <fullName evidence="4">Glycosyltransferase family 4 protein</fullName>
    </submittedName>
</protein>
<evidence type="ECO:0000313" key="5">
    <source>
        <dbReference type="Proteomes" id="UP000533476"/>
    </source>
</evidence>
<dbReference type="Gene3D" id="3.40.50.2000">
    <property type="entry name" value="Glycogen Phosphorylase B"/>
    <property type="match status" value="2"/>
</dbReference>
<dbReference type="Pfam" id="PF00534">
    <property type="entry name" value="Glycos_transf_1"/>
    <property type="match status" value="1"/>
</dbReference>
<dbReference type="PANTHER" id="PTHR46401:SF2">
    <property type="entry name" value="GLYCOSYLTRANSFERASE WBBK-RELATED"/>
    <property type="match status" value="1"/>
</dbReference>
<keyword evidence="5" id="KW-1185">Reference proteome</keyword>
<dbReference type="SUPFAM" id="SSF53756">
    <property type="entry name" value="UDP-Glycosyltransferase/glycogen phosphorylase"/>
    <property type="match status" value="1"/>
</dbReference>
<feature type="domain" description="Glycosyltransferase subfamily 4-like N-terminal" evidence="3">
    <location>
        <begin position="12"/>
        <end position="163"/>
    </location>
</feature>
<dbReference type="InterPro" id="IPR001296">
    <property type="entry name" value="Glyco_trans_1"/>
</dbReference>
<evidence type="ECO:0000256" key="1">
    <source>
        <dbReference type="ARBA" id="ARBA00022679"/>
    </source>
</evidence>
<keyword evidence="1 4" id="KW-0808">Transferase</keyword>
<sequence length="357" mass="40405">MDGLILDQTASGIGQYVRELMAAYAELFPQDQVEMWLRPDVEVPGVKPHRARGLRTSRQRLWFEQGVLPGLLLRSHYDVAHFPDYQIPLVRQLPRIVMTVHDLAAFVMPEVFPRSKAQGKRMLMKRSVQRAEHIIVPSQATKQDLVNILQVDPDRITVIWHGVKQRGTPPDHRVHPRPYFLAVGTVEPRKNFAGLIRAYHLLLQRREDMPDLLIAGRLGWMYTETLELPEKLGVAENVKFLQYVSEDTLAALYRDAVALVYPSFYEGFGLPVIEAMWDGIPVVTSRQGALAEVGQDAVWAVEPRDPESIADAMLQVLDGGAEVQAKTEKAQSWAHQLTWQRAARLTRAVYDHVSQGG</sequence>
<comment type="caution">
    <text evidence="4">The sequence shown here is derived from an EMBL/GenBank/DDBJ whole genome shotgun (WGS) entry which is preliminary data.</text>
</comment>
<proteinExistence type="predicted"/>
<dbReference type="InterPro" id="IPR028098">
    <property type="entry name" value="Glyco_trans_4-like_N"/>
</dbReference>
<organism evidence="4 5">
    <name type="scientific">Sulfobacillus harzensis</name>
    <dbReference type="NCBI Taxonomy" id="2729629"/>
    <lineage>
        <taxon>Bacteria</taxon>
        <taxon>Bacillati</taxon>
        <taxon>Bacillota</taxon>
        <taxon>Clostridia</taxon>
        <taxon>Eubacteriales</taxon>
        <taxon>Clostridiales Family XVII. Incertae Sedis</taxon>
        <taxon>Sulfobacillus</taxon>
    </lineage>
</organism>
<name>A0A7Y0Q3U1_9FIRM</name>
<dbReference type="RefSeq" id="WP_169098948.1">
    <property type="nucleotide sequence ID" value="NZ_JABBVZ010000025.1"/>
</dbReference>
<dbReference type="EMBL" id="JABBVZ010000025">
    <property type="protein sequence ID" value="NMP22534.1"/>
    <property type="molecule type" value="Genomic_DNA"/>
</dbReference>
<feature type="domain" description="Glycosyl transferase family 1" evidence="2">
    <location>
        <begin position="176"/>
        <end position="329"/>
    </location>
</feature>
<evidence type="ECO:0000259" key="2">
    <source>
        <dbReference type="Pfam" id="PF00534"/>
    </source>
</evidence>
<dbReference type="CDD" id="cd03809">
    <property type="entry name" value="GT4_MtfB-like"/>
    <property type="match status" value="1"/>
</dbReference>
<dbReference type="PANTHER" id="PTHR46401">
    <property type="entry name" value="GLYCOSYLTRANSFERASE WBBK-RELATED"/>
    <property type="match status" value="1"/>
</dbReference>
<dbReference type="Proteomes" id="UP000533476">
    <property type="component" value="Unassembled WGS sequence"/>
</dbReference>
<dbReference type="AlphaFoldDB" id="A0A7Y0Q3U1"/>
<dbReference type="Pfam" id="PF13439">
    <property type="entry name" value="Glyco_transf_4"/>
    <property type="match status" value="1"/>
</dbReference>
<dbReference type="GO" id="GO:0016757">
    <property type="term" value="F:glycosyltransferase activity"/>
    <property type="evidence" value="ECO:0007669"/>
    <property type="project" value="InterPro"/>
</dbReference>
<reference evidence="4 5" key="1">
    <citation type="submission" date="2020-04" db="EMBL/GenBank/DDBJ databases">
        <authorList>
            <person name="Zhang R."/>
            <person name="Schippers A."/>
        </authorList>
    </citation>
    <scope>NUCLEOTIDE SEQUENCE [LARGE SCALE GENOMIC DNA]</scope>
    <source>
        <strain evidence="4 5">DSM 109850</strain>
    </source>
</reference>